<gene>
    <name evidence="2" type="ORF">GY169_12315</name>
</gene>
<dbReference type="Proteomes" id="UP000503580">
    <property type="component" value="Chromosome"/>
</dbReference>
<feature type="domain" description="3'-5' exoribonuclease Rv2179c-like" evidence="1">
    <location>
        <begin position="9"/>
        <end position="197"/>
    </location>
</feature>
<evidence type="ECO:0000313" key="3">
    <source>
        <dbReference type="Proteomes" id="UP000503580"/>
    </source>
</evidence>
<keyword evidence="3" id="KW-1185">Reference proteome</keyword>
<dbReference type="RefSeq" id="WP_167575915.1">
    <property type="nucleotide sequence ID" value="NZ_CP050321.1"/>
</dbReference>
<sequence>MKQHLQPVHIMLDNETLSTHPNAHIVQTGLVHFCPETFEVLGRKVISMDAKSQPGAHIDVGTVYFWFKQLWETQQAVFIQDEELTVPIQRGCADLYRFIIDSCRRVWQEDDTPTVNDLHHSVNIWAKPAYFDIPQWENAFRHAGIRLPWHYRKVNCVQSHINRAAAKGFQLKSVPLLPGVHQPLNDCYHQISILKAITEFERT</sequence>
<evidence type="ECO:0000313" key="2">
    <source>
        <dbReference type="EMBL" id="QIR27537.1"/>
    </source>
</evidence>
<dbReference type="Pfam" id="PF16473">
    <property type="entry name" value="Rv2179c-like"/>
    <property type="match status" value="1"/>
</dbReference>
<accession>A0A6G9RML6</accession>
<evidence type="ECO:0000259" key="1">
    <source>
        <dbReference type="Pfam" id="PF16473"/>
    </source>
</evidence>
<dbReference type="InterPro" id="IPR012337">
    <property type="entry name" value="RNaseH-like_sf"/>
</dbReference>
<name>A0A6G9RML6_9ENTR</name>
<dbReference type="AlphaFoldDB" id="A0A6G9RML6"/>
<protein>
    <submittedName>
        <fullName evidence="2">3'-5' exoribonuclease</fullName>
    </submittedName>
</protein>
<proteinExistence type="predicted"/>
<dbReference type="SUPFAM" id="SSF53098">
    <property type="entry name" value="Ribonuclease H-like"/>
    <property type="match status" value="1"/>
</dbReference>
<reference evidence="2 3" key="1">
    <citation type="submission" date="2020-02" db="EMBL/GenBank/DDBJ databases">
        <title>Whole genome PO2S7.</title>
        <authorList>
            <person name="Singha K.M."/>
        </authorList>
    </citation>
    <scope>NUCLEOTIDE SEQUENCE [LARGE SCALE GENOMIC DNA]</scope>
    <source>
        <strain evidence="2 3">PO2S7</strain>
    </source>
</reference>
<organism evidence="2 3">
    <name type="scientific">Kluyvera genomosp. 3</name>
    <dbReference type="NCBI Taxonomy" id="2774055"/>
    <lineage>
        <taxon>Bacteria</taxon>
        <taxon>Pseudomonadati</taxon>
        <taxon>Pseudomonadota</taxon>
        <taxon>Gammaproteobacteria</taxon>
        <taxon>Enterobacterales</taxon>
        <taxon>Enterobacteriaceae</taxon>
        <taxon>Kluyvera</taxon>
    </lineage>
</organism>
<dbReference type="EMBL" id="CP050321">
    <property type="protein sequence ID" value="QIR27537.1"/>
    <property type="molecule type" value="Genomic_DNA"/>
</dbReference>
<dbReference type="InterPro" id="IPR033390">
    <property type="entry name" value="Rv2179c-like"/>
</dbReference>
<dbReference type="KEGG" id="kgn:GY169_12315"/>